<gene>
    <name evidence="1" type="ORF">K444DRAFT_542034</name>
</gene>
<dbReference type="EMBL" id="KZ613892">
    <property type="protein sequence ID" value="PMD53189.1"/>
    <property type="molecule type" value="Genomic_DNA"/>
</dbReference>
<name>A0A2J6SR30_9HELO</name>
<proteinExistence type="predicted"/>
<dbReference type="GeneID" id="36583924"/>
<dbReference type="InParanoid" id="A0A2J6SR30"/>
<keyword evidence="2" id="KW-1185">Reference proteome</keyword>
<evidence type="ECO:0000313" key="2">
    <source>
        <dbReference type="Proteomes" id="UP000235371"/>
    </source>
</evidence>
<organism evidence="1 2">
    <name type="scientific">Hyaloscypha bicolor E</name>
    <dbReference type="NCBI Taxonomy" id="1095630"/>
    <lineage>
        <taxon>Eukaryota</taxon>
        <taxon>Fungi</taxon>
        <taxon>Dikarya</taxon>
        <taxon>Ascomycota</taxon>
        <taxon>Pezizomycotina</taxon>
        <taxon>Leotiomycetes</taxon>
        <taxon>Helotiales</taxon>
        <taxon>Hyaloscyphaceae</taxon>
        <taxon>Hyaloscypha</taxon>
        <taxon>Hyaloscypha bicolor</taxon>
    </lineage>
</organism>
<sequence length="66" mass="8102">FKAYYKKSNIILPLIYKPSLYFSYLFISNNSLYRAFRTNIRIYNYTFAFILISYKKNARINFSYKI</sequence>
<dbReference type="RefSeq" id="XP_024730093.1">
    <property type="nucleotide sequence ID" value="XM_024875845.1"/>
</dbReference>
<feature type="non-terminal residue" evidence="1">
    <location>
        <position position="1"/>
    </location>
</feature>
<dbReference type="Proteomes" id="UP000235371">
    <property type="component" value="Unassembled WGS sequence"/>
</dbReference>
<protein>
    <submittedName>
        <fullName evidence="1">Uncharacterized protein</fullName>
    </submittedName>
</protein>
<accession>A0A2J6SR30</accession>
<reference evidence="1 2" key="1">
    <citation type="submission" date="2016-04" db="EMBL/GenBank/DDBJ databases">
        <title>A degradative enzymes factory behind the ericoid mycorrhizal symbiosis.</title>
        <authorList>
            <consortium name="DOE Joint Genome Institute"/>
            <person name="Martino E."/>
            <person name="Morin E."/>
            <person name="Grelet G."/>
            <person name="Kuo A."/>
            <person name="Kohler A."/>
            <person name="Daghino S."/>
            <person name="Barry K."/>
            <person name="Choi C."/>
            <person name="Cichocki N."/>
            <person name="Clum A."/>
            <person name="Copeland A."/>
            <person name="Hainaut M."/>
            <person name="Haridas S."/>
            <person name="Labutti K."/>
            <person name="Lindquist E."/>
            <person name="Lipzen A."/>
            <person name="Khouja H.-R."/>
            <person name="Murat C."/>
            <person name="Ohm R."/>
            <person name="Olson A."/>
            <person name="Spatafora J."/>
            <person name="Veneault-Fourrey C."/>
            <person name="Henrissat B."/>
            <person name="Grigoriev I."/>
            <person name="Martin F."/>
            <person name="Perotto S."/>
        </authorList>
    </citation>
    <scope>NUCLEOTIDE SEQUENCE [LARGE SCALE GENOMIC DNA]</scope>
    <source>
        <strain evidence="1 2">E</strain>
    </source>
</reference>
<dbReference type="AlphaFoldDB" id="A0A2J6SR30"/>
<dbReference type="STRING" id="1095630.A0A2J6SR30"/>
<evidence type="ECO:0000313" key="1">
    <source>
        <dbReference type="EMBL" id="PMD53189.1"/>
    </source>
</evidence>